<feature type="transmembrane region" description="Helical" evidence="1">
    <location>
        <begin position="281"/>
        <end position="304"/>
    </location>
</feature>
<feature type="transmembrane region" description="Helical" evidence="1">
    <location>
        <begin position="102"/>
        <end position="118"/>
    </location>
</feature>
<keyword evidence="1" id="KW-1133">Transmembrane helix</keyword>
<dbReference type="InterPro" id="IPR052529">
    <property type="entry name" value="Bact_Transport_Assoc"/>
</dbReference>
<dbReference type="PANTHER" id="PTHR30590:SF2">
    <property type="entry name" value="INNER MEMBRANE PROTEIN"/>
    <property type="match status" value="1"/>
</dbReference>
<name>A0ABX3ZLW6_9BACL</name>
<dbReference type="Pfam" id="PF04235">
    <property type="entry name" value="DUF418"/>
    <property type="match status" value="1"/>
</dbReference>
<gene>
    <name evidence="3" type="ORF">CBM15_02365</name>
</gene>
<feature type="transmembrane region" description="Helical" evidence="1">
    <location>
        <begin position="21"/>
        <end position="42"/>
    </location>
</feature>
<dbReference type="InterPro" id="IPR007349">
    <property type="entry name" value="DUF418"/>
</dbReference>
<evidence type="ECO:0000256" key="1">
    <source>
        <dbReference type="SAM" id="Phobius"/>
    </source>
</evidence>
<dbReference type="EMBL" id="NHNT01000001">
    <property type="protein sequence ID" value="OUZ40735.1"/>
    <property type="molecule type" value="Genomic_DNA"/>
</dbReference>
<keyword evidence="1" id="KW-0812">Transmembrane</keyword>
<proteinExistence type="predicted"/>
<evidence type="ECO:0000313" key="4">
    <source>
        <dbReference type="Proteomes" id="UP000196594"/>
    </source>
</evidence>
<evidence type="ECO:0000313" key="3">
    <source>
        <dbReference type="EMBL" id="OUZ40735.1"/>
    </source>
</evidence>
<reference evidence="3 4" key="1">
    <citation type="journal article" date="2017" name="Int. J. Syst. Evol. Microbiol.">
        <title>Solibacillus kalamii sp. nov., isolated from a high-efficiency particulate arrestance filter system used in the International Space Station.</title>
        <authorList>
            <person name="Checinska Sielaff A."/>
            <person name="Kumar R.M."/>
            <person name="Pal D."/>
            <person name="Mayilraj S."/>
            <person name="Venkateswaran K."/>
        </authorList>
    </citation>
    <scope>NUCLEOTIDE SEQUENCE [LARGE SCALE GENOMIC DNA]</scope>
    <source>
        <strain evidence="3 4">ISSFR-015</strain>
    </source>
</reference>
<feature type="domain" description="DUF418" evidence="2">
    <location>
        <begin position="231"/>
        <end position="386"/>
    </location>
</feature>
<feature type="transmembrane region" description="Helical" evidence="1">
    <location>
        <begin position="347"/>
        <end position="367"/>
    </location>
</feature>
<feature type="transmembrane region" description="Helical" evidence="1">
    <location>
        <begin position="62"/>
        <end position="81"/>
    </location>
</feature>
<evidence type="ECO:0000259" key="2">
    <source>
        <dbReference type="Pfam" id="PF04235"/>
    </source>
</evidence>
<dbReference type="RefSeq" id="WP_087615582.1">
    <property type="nucleotide sequence ID" value="NZ_JAFBEY010000002.1"/>
</dbReference>
<keyword evidence="1" id="KW-0472">Membrane</keyword>
<sequence length="392" mass="43899">MDFRPVGTKERVATLDILRGVSLLGILLVNMFGFYLPMPHIADLGSWFNEVQDIILQQLLDIYVQSSFYPLFSMLFGYGLAMQYIKAKETGADFYRFAPKRLILLFCIGMFHAVVIWWGDILATYAFCGIFLIALIRLKAKWLLLVAIAVNALYHGFNLSLYVAAGFFTASTDSFSVDIEAIQSALTAYGIGNWTDAFMQRLDDLSIQMGVMMWISSLFTILPYMLFGAALAKWRLIEQAKEKIAVWIILAVAGMGGGLYMKSLPIAGDQTFGNEYLQVYIGGPLLAIGYMAVITLLTQLPVIVKMLSPIAKAGRMSLTLYLMQSVICTVLFYNWGFGLYGKVDVQMGIYMAVGIFIIQVLFAEIYFSKYKQGPLEALLKRFTYGKPADRKA</sequence>
<comment type="caution">
    <text evidence="3">The sequence shown here is derived from an EMBL/GenBank/DDBJ whole genome shotgun (WGS) entry which is preliminary data.</text>
</comment>
<protein>
    <recommendedName>
        <fullName evidence="2">DUF418 domain-containing protein</fullName>
    </recommendedName>
</protein>
<keyword evidence="4" id="KW-1185">Reference proteome</keyword>
<organism evidence="3 4">
    <name type="scientific">Solibacillus kalamii</name>
    <dbReference type="NCBI Taxonomy" id="1748298"/>
    <lineage>
        <taxon>Bacteria</taxon>
        <taxon>Bacillati</taxon>
        <taxon>Bacillota</taxon>
        <taxon>Bacilli</taxon>
        <taxon>Bacillales</taxon>
        <taxon>Caryophanaceae</taxon>
        <taxon>Solibacillus</taxon>
    </lineage>
</organism>
<feature type="transmembrane region" description="Helical" evidence="1">
    <location>
        <begin position="244"/>
        <end position="261"/>
    </location>
</feature>
<accession>A0ABX3ZLW6</accession>
<feature type="transmembrane region" description="Helical" evidence="1">
    <location>
        <begin position="316"/>
        <end position="335"/>
    </location>
</feature>
<dbReference type="Proteomes" id="UP000196594">
    <property type="component" value="Unassembled WGS sequence"/>
</dbReference>
<feature type="transmembrane region" description="Helical" evidence="1">
    <location>
        <begin position="211"/>
        <end position="232"/>
    </location>
</feature>
<dbReference type="PANTHER" id="PTHR30590">
    <property type="entry name" value="INNER MEMBRANE PROTEIN"/>
    <property type="match status" value="1"/>
</dbReference>
<feature type="transmembrane region" description="Helical" evidence="1">
    <location>
        <begin position="124"/>
        <end position="140"/>
    </location>
</feature>
<feature type="transmembrane region" description="Helical" evidence="1">
    <location>
        <begin position="152"/>
        <end position="170"/>
    </location>
</feature>